<dbReference type="RefSeq" id="WP_004579577.1">
    <property type="nucleotide sequence ID" value="NZ_AP028878.1"/>
</dbReference>
<dbReference type="STRING" id="626887.J057_08021"/>
<dbReference type="HOGENOM" id="CLU_1282319_0_0_6"/>
<evidence type="ECO:0000313" key="1">
    <source>
        <dbReference type="EMBL" id="ENO15281.1"/>
    </source>
</evidence>
<dbReference type="EMBL" id="APLQ01000011">
    <property type="protein sequence ID" value="ENO15281.1"/>
    <property type="molecule type" value="Genomic_DNA"/>
</dbReference>
<dbReference type="PATRIC" id="fig|626887.3.peg.1600"/>
<accession>N6WUQ4</accession>
<reference evidence="1 2" key="1">
    <citation type="journal article" date="2013" name="Genome Announc.">
        <title>Genome Sequence of the Polycyclic Aromatic Hydrocarbon-Degrading Bacterium Strain Marinobacter nanhaiticus D15-8WT.</title>
        <authorList>
            <person name="Cui Z."/>
            <person name="Gao W."/>
            <person name="Li Q."/>
            <person name="Xu G."/>
            <person name="Zheng L."/>
        </authorList>
    </citation>
    <scope>NUCLEOTIDE SEQUENCE [LARGE SCALE GENOMIC DNA]</scope>
    <source>
        <strain evidence="1 2">D15-8W</strain>
    </source>
</reference>
<dbReference type="OrthoDB" id="5731249at2"/>
<dbReference type="eggNOG" id="ENOG5031468">
    <property type="taxonomic scope" value="Bacteria"/>
</dbReference>
<organism evidence="1 2">
    <name type="scientific">Marinobacter nanhaiticus D15-8W</name>
    <dbReference type="NCBI Taxonomy" id="626887"/>
    <lineage>
        <taxon>Bacteria</taxon>
        <taxon>Pseudomonadati</taxon>
        <taxon>Pseudomonadota</taxon>
        <taxon>Gammaproteobacteria</taxon>
        <taxon>Pseudomonadales</taxon>
        <taxon>Marinobacteraceae</taxon>
        <taxon>Marinobacter</taxon>
    </lineage>
</organism>
<dbReference type="Proteomes" id="UP000013165">
    <property type="component" value="Unassembled WGS sequence"/>
</dbReference>
<sequence>MTPSAVLHIIDQARRQEARSGTFLEQMDERAASLPDSIVVSGPNPATCLFQFAVEYIEMAPRLIDCVETCARDSGHVALFRPFIESAIRYFTRPSPLLARYDGLDGLLIKAYLCHRLMEEMYENNYSTRTSRLVELEATQANLLAHHLIGEPFANELDQSITITVAQIARSPDYYNLNLNPFVEKARDTAWDWMREYWEKLLTRNQIRFDLNPGLDPC</sequence>
<proteinExistence type="predicted"/>
<dbReference type="AlphaFoldDB" id="N6WUQ4"/>
<gene>
    <name evidence="1" type="ORF">J057_08021</name>
</gene>
<keyword evidence="2" id="KW-1185">Reference proteome</keyword>
<name>N6WUQ4_9GAMM</name>
<evidence type="ECO:0000313" key="2">
    <source>
        <dbReference type="Proteomes" id="UP000013165"/>
    </source>
</evidence>
<protein>
    <submittedName>
        <fullName evidence="1">Uncharacterized protein</fullName>
    </submittedName>
</protein>
<comment type="caution">
    <text evidence="1">The sequence shown here is derived from an EMBL/GenBank/DDBJ whole genome shotgun (WGS) entry which is preliminary data.</text>
</comment>